<name>A3TYV9_PSEBH</name>
<proteinExistence type="predicted"/>
<dbReference type="EMBL" id="AAMO01000006">
    <property type="protein sequence ID" value="EAQ02777.1"/>
    <property type="molecule type" value="Genomic_DNA"/>
</dbReference>
<dbReference type="Proteomes" id="UP000004318">
    <property type="component" value="Unassembled WGS sequence"/>
</dbReference>
<dbReference type="eggNOG" id="ENOG503165K">
    <property type="taxonomic scope" value="Bacteria"/>
</dbReference>
<protein>
    <submittedName>
        <fullName evidence="2">Uncharacterized protein</fullName>
    </submittedName>
</protein>
<organism evidence="2 3">
    <name type="scientific">Pseudooceanicola batsensis (strain ATCC BAA-863 / DSM 15984 / KCTC 12145 / HTCC2597)</name>
    <name type="common">Oceanicola batsensis</name>
    <dbReference type="NCBI Taxonomy" id="252305"/>
    <lineage>
        <taxon>Bacteria</taxon>
        <taxon>Pseudomonadati</taxon>
        <taxon>Pseudomonadota</taxon>
        <taxon>Alphaproteobacteria</taxon>
        <taxon>Rhodobacterales</taxon>
        <taxon>Paracoccaceae</taxon>
        <taxon>Pseudooceanicola</taxon>
    </lineage>
</organism>
<gene>
    <name evidence="2" type="ORF">OB2597_15385</name>
</gene>
<dbReference type="AlphaFoldDB" id="A3TYV9"/>
<evidence type="ECO:0000313" key="3">
    <source>
        <dbReference type="Proteomes" id="UP000004318"/>
    </source>
</evidence>
<evidence type="ECO:0000313" key="2">
    <source>
        <dbReference type="EMBL" id="EAQ02777.1"/>
    </source>
</evidence>
<accession>A3TYV9</accession>
<dbReference type="HOGENOM" id="CLU_162629_1_0_5"/>
<evidence type="ECO:0000256" key="1">
    <source>
        <dbReference type="SAM" id="MobiDB-lite"/>
    </source>
</evidence>
<feature type="region of interest" description="Disordered" evidence="1">
    <location>
        <begin position="18"/>
        <end position="51"/>
    </location>
</feature>
<keyword evidence="3" id="KW-1185">Reference proteome</keyword>
<comment type="caution">
    <text evidence="2">The sequence shown here is derived from an EMBL/GenBank/DDBJ whole genome shotgun (WGS) entry which is preliminary data.</text>
</comment>
<reference evidence="2 3" key="1">
    <citation type="journal article" date="2010" name="J. Bacteriol.">
        <title>Genome sequences of Oceanicola granulosus HTCC2516(T) and Oceanicola batsensis HTCC2597(TDelta).</title>
        <authorList>
            <person name="Thrash J.C."/>
            <person name="Cho J.C."/>
            <person name="Vergin K.L."/>
            <person name="Giovannoni S.J."/>
        </authorList>
    </citation>
    <scope>NUCLEOTIDE SEQUENCE [LARGE SCALE GENOMIC DNA]</scope>
    <source>
        <strain evidence="3">ATCC BAA-863 / DSM 15984 / KCTC 12145 / HTCC2597</strain>
    </source>
</reference>
<dbReference type="AntiFam" id="ANF00062">
    <property type="entry name" value="Shadow ORF (opposite ABC transporter protein)"/>
</dbReference>
<sequence length="82" mass="8736">MPVGSSARRIRGALASARQKATRCCSPPESAAGRWPARSAMPTVSSSDRARVRAAPCPAPLASCGRTMFSSAENSGSRWWNW</sequence>